<reference evidence="4 5" key="2">
    <citation type="submission" date="2019-02" db="EMBL/GenBank/DDBJ databases">
        <title>'Lichenibacterium ramalinii' gen. nov. sp. nov., 'Lichenibacterium minor' gen. nov. sp. nov.</title>
        <authorList>
            <person name="Pankratov T."/>
        </authorList>
    </citation>
    <scope>NUCLEOTIDE SEQUENCE [LARGE SCALE GENOMIC DNA]</scope>
    <source>
        <strain evidence="4 5">RmlP026</strain>
    </source>
</reference>
<gene>
    <name evidence="4" type="ORF">D3273_20010</name>
</gene>
<dbReference type="InterPro" id="IPR001110">
    <property type="entry name" value="UPF0012_CS"/>
</dbReference>
<reference evidence="4 5" key="1">
    <citation type="submission" date="2018-12" db="EMBL/GenBank/DDBJ databases">
        <authorList>
            <person name="Grouzdev D.S."/>
            <person name="Krutkina M.S."/>
        </authorList>
    </citation>
    <scope>NUCLEOTIDE SEQUENCE [LARGE SCALE GENOMIC DNA]</scope>
    <source>
        <strain evidence="4 5">RmlP026</strain>
    </source>
</reference>
<dbReference type="PROSITE" id="PS01227">
    <property type="entry name" value="UPF0012"/>
    <property type="match status" value="1"/>
</dbReference>
<dbReference type="CDD" id="cd07572">
    <property type="entry name" value="nit"/>
    <property type="match status" value="1"/>
</dbReference>
<evidence type="ECO:0000313" key="4">
    <source>
        <dbReference type="EMBL" id="RYC30257.1"/>
    </source>
</evidence>
<organism evidence="4 5">
    <name type="scientific">Lichenibacterium minor</name>
    <dbReference type="NCBI Taxonomy" id="2316528"/>
    <lineage>
        <taxon>Bacteria</taxon>
        <taxon>Pseudomonadati</taxon>
        <taxon>Pseudomonadota</taxon>
        <taxon>Alphaproteobacteria</taxon>
        <taxon>Hyphomicrobiales</taxon>
        <taxon>Lichenihabitantaceae</taxon>
        <taxon>Lichenibacterium</taxon>
    </lineage>
</organism>
<dbReference type="Proteomes" id="UP000290759">
    <property type="component" value="Unassembled WGS sequence"/>
</dbReference>
<comment type="caution">
    <text evidence="4">The sequence shown here is derived from an EMBL/GenBank/DDBJ whole genome shotgun (WGS) entry which is preliminary data.</text>
</comment>
<name>A0A4Q2U5M3_9HYPH</name>
<dbReference type="EMBL" id="QYBB01000029">
    <property type="protein sequence ID" value="RYC30257.1"/>
    <property type="molecule type" value="Genomic_DNA"/>
</dbReference>
<evidence type="ECO:0000259" key="3">
    <source>
        <dbReference type="PROSITE" id="PS50263"/>
    </source>
</evidence>
<comment type="similarity">
    <text evidence="1">Belongs to the carbon-nitrogen hydrolase superfamily. NIT1/NIT2 family.</text>
</comment>
<evidence type="ECO:0000313" key="5">
    <source>
        <dbReference type="Proteomes" id="UP000290759"/>
    </source>
</evidence>
<proteinExistence type="inferred from homology"/>
<keyword evidence="2 4" id="KW-0378">Hydrolase</keyword>
<dbReference type="OrthoDB" id="9811121at2"/>
<accession>A0A4Q2U5M3</accession>
<dbReference type="PANTHER" id="PTHR23088">
    <property type="entry name" value="NITRILASE-RELATED"/>
    <property type="match status" value="1"/>
</dbReference>
<sequence length="275" mass="29925">MKVALIQMNSGDDRAANLRQASDLVARAVAEDRPDWVLLPECFDFLGGTRDAKFAAADALPDGEAYATLQALARRHGVFIHAGSMLERLPGGERIGNTTVAFDRGGREVARYRKIHLFDITAPDGTEYRESASFAPGDAVATYDCEGVTVGCSICYDIRFPFLYQALADRGATLIAVPAAFTMQTGKDHWEVLLRARAIETECYVAAAAQTGTFAQGGQTRTTYGHSMLVDPWGLVTARASDGVGTVAGRVEPERVERVRAMIPVMRHRRDMPRG</sequence>
<dbReference type="InterPro" id="IPR045254">
    <property type="entry name" value="Nit1/2_C-N_Hydrolase"/>
</dbReference>
<dbReference type="GO" id="GO:0016811">
    <property type="term" value="F:hydrolase activity, acting on carbon-nitrogen (but not peptide) bonds, in linear amides"/>
    <property type="evidence" value="ECO:0007669"/>
    <property type="project" value="InterPro"/>
</dbReference>
<dbReference type="AlphaFoldDB" id="A0A4Q2U5M3"/>
<dbReference type="RefSeq" id="WP_129228660.1">
    <property type="nucleotide sequence ID" value="NZ_QYBB01000029.1"/>
</dbReference>
<dbReference type="InterPro" id="IPR036526">
    <property type="entry name" value="C-N_Hydrolase_sf"/>
</dbReference>
<evidence type="ECO:0000256" key="1">
    <source>
        <dbReference type="ARBA" id="ARBA00010613"/>
    </source>
</evidence>
<dbReference type="Gene3D" id="3.60.110.10">
    <property type="entry name" value="Carbon-nitrogen hydrolase"/>
    <property type="match status" value="1"/>
</dbReference>
<feature type="domain" description="CN hydrolase" evidence="3">
    <location>
        <begin position="1"/>
        <end position="253"/>
    </location>
</feature>
<evidence type="ECO:0000256" key="2">
    <source>
        <dbReference type="ARBA" id="ARBA00022801"/>
    </source>
</evidence>
<dbReference type="SUPFAM" id="SSF56317">
    <property type="entry name" value="Carbon-nitrogen hydrolase"/>
    <property type="match status" value="1"/>
</dbReference>
<dbReference type="PROSITE" id="PS50263">
    <property type="entry name" value="CN_HYDROLASE"/>
    <property type="match status" value="1"/>
</dbReference>
<keyword evidence="5" id="KW-1185">Reference proteome</keyword>
<protein>
    <submittedName>
        <fullName evidence="4">Carbon-nitrogen hydrolase family protein</fullName>
    </submittedName>
</protein>
<dbReference type="InterPro" id="IPR003010">
    <property type="entry name" value="C-N_Hydrolase"/>
</dbReference>
<dbReference type="Pfam" id="PF00795">
    <property type="entry name" value="CN_hydrolase"/>
    <property type="match status" value="1"/>
</dbReference>
<dbReference type="PANTHER" id="PTHR23088:SF27">
    <property type="entry name" value="DEAMINATED GLUTATHIONE AMIDASE"/>
    <property type="match status" value="1"/>
</dbReference>